<dbReference type="Proteomes" id="UP001500301">
    <property type="component" value="Unassembled WGS sequence"/>
</dbReference>
<protein>
    <submittedName>
        <fullName evidence="2">Uncharacterized protein</fullName>
    </submittedName>
</protein>
<keyword evidence="3" id="KW-1185">Reference proteome</keyword>
<sequence length="195" mass="20732">MGDEDYSKDELRQIDTNIERIFYAARHAVPEAAGKLSGAANHLSEALATLNVQAAKTGDPAILRTLLQLGEAIFAELRVGVQSANDFAASLELTGQDYKVTDQGSYDAMAPFVKEMDQGAQAYVPPQLDDRLGAPGATDHVPFVGPVAPGQGGPDVDVQVPSTGGPDGAPSSDADNRRQNELDSESTHNQQERTW</sequence>
<comment type="caution">
    <text evidence="2">The sequence shown here is derived from an EMBL/GenBank/DDBJ whole genome shotgun (WGS) entry which is preliminary data.</text>
</comment>
<reference evidence="3" key="1">
    <citation type="journal article" date="2019" name="Int. J. Syst. Evol. Microbiol.">
        <title>The Global Catalogue of Microorganisms (GCM) 10K type strain sequencing project: providing services to taxonomists for standard genome sequencing and annotation.</title>
        <authorList>
            <consortium name="The Broad Institute Genomics Platform"/>
            <consortium name="The Broad Institute Genome Sequencing Center for Infectious Disease"/>
            <person name="Wu L."/>
            <person name="Ma J."/>
        </authorList>
    </citation>
    <scope>NUCLEOTIDE SEQUENCE [LARGE SCALE GENOMIC DNA]</scope>
    <source>
        <strain evidence="3">JCM 17460</strain>
    </source>
</reference>
<evidence type="ECO:0000313" key="3">
    <source>
        <dbReference type="Proteomes" id="UP001500301"/>
    </source>
</evidence>
<accession>A0ABP6V783</accession>
<evidence type="ECO:0000313" key="2">
    <source>
        <dbReference type="EMBL" id="GAA3528649.1"/>
    </source>
</evidence>
<evidence type="ECO:0000256" key="1">
    <source>
        <dbReference type="SAM" id="MobiDB-lite"/>
    </source>
</evidence>
<proteinExistence type="predicted"/>
<dbReference type="RefSeq" id="WP_218233251.1">
    <property type="nucleotide sequence ID" value="NZ_BAABBB010000009.1"/>
</dbReference>
<name>A0ABP6V783_9ACTN</name>
<feature type="region of interest" description="Disordered" evidence="1">
    <location>
        <begin position="128"/>
        <end position="195"/>
    </location>
</feature>
<gene>
    <name evidence="2" type="ORF">GCM10022263_16540</name>
</gene>
<organism evidence="2 3">
    <name type="scientific">Nocardioides daeguensis</name>
    <dbReference type="NCBI Taxonomy" id="908359"/>
    <lineage>
        <taxon>Bacteria</taxon>
        <taxon>Bacillati</taxon>
        <taxon>Actinomycetota</taxon>
        <taxon>Actinomycetes</taxon>
        <taxon>Propionibacteriales</taxon>
        <taxon>Nocardioidaceae</taxon>
        <taxon>Nocardioides</taxon>
    </lineage>
</organism>
<dbReference type="EMBL" id="BAABBB010000009">
    <property type="protein sequence ID" value="GAA3528649.1"/>
    <property type="molecule type" value="Genomic_DNA"/>
</dbReference>